<evidence type="ECO:0000256" key="1">
    <source>
        <dbReference type="SAM" id="MobiDB-lite"/>
    </source>
</evidence>
<dbReference type="SUPFAM" id="SSF51261">
    <property type="entry name" value="Duplicated hybrid motif"/>
    <property type="match status" value="1"/>
</dbReference>
<dbReference type="Pfam" id="PF01551">
    <property type="entry name" value="Peptidase_M23"/>
    <property type="match status" value="1"/>
</dbReference>
<gene>
    <name evidence="3" type="ORF">RWD45_13900</name>
</gene>
<comment type="caution">
    <text evidence="3">The sequence shown here is derived from an EMBL/GenBank/DDBJ whole genome shotgun (WGS) entry which is preliminary data.</text>
</comment>
<accession>A0ABU5CSW7</accession>
<dbReference type="InterPro" id="IPR011055">
    <property type="entry name" value="Dup_hybrid_motif"/>
</dbReference>
<dbReference type="InterPro" id="IPR016047">
    <property type="entry name" value="M23ase_b-sheet_dom"/>
</dbReference>
<protein>
    <submittedName>
        <fullName evidence="3">M23 family metallopeptidase</fullName>
        <ecNumber evidence="3">3.4.-.-</ecNumber>
    </submittedName>
</protein>
<dbReference type="GO" id="GO:0016787">
    <property type="term" value="F:hydrolase activity"/>
    <property type="evidence" value="ECO:0007669"/>
    <property type="project" value="UniProtKB-KW"/>
</dbReference>
<dbReference type="PANTHER" id="PTHR21666:SF291">
    <property type="entry name" value="STAGE II SPORULATION PROTEIN Q"/>
    <property type="match status" value="1"/>
</dbReference>
<dbReference type="RefSeq" id="WP_320380270.1">
    <property type="nucleotide sequence ID" value="NZ_JAWDIQ010000002.1"/>
</dbReference>
<proteinExistence type="predicted"/>
<evidence type="ECO:0000313" key="3">
    <source>
        <dbReference type="EMBL" id="MDY0409473.1"/>
    </source>
</evidence>
<evidence type="ECO:0000259" key="2">
    <source>
        <dbReference type="Pfam" id="PF01551"/>
    </source>
</evidence>
<keyword evidence="3" id="KW-0378">Hydrolase</keyword>
<feature type="region of interest" description="Disordered" evidence="1">
    <location>
        <begin position="156"/>
        <end position="218"/>
    </location>
</feature>
<dbReference type="Gene3D" id="2.70.70.10">
    <property type="entry name" value="Glucose Permease (Domain IIA)"/>
    <property type="match status" value="1"/>
</dbReference>
<reference evidence="3 4" key="1">
    <citation type="submission" date="2023-10" db="EMBL/GenBank/DDBJ databases">
        <title>Virgibacillus soli CC-YMP-6 genome.</title>
        <authorList>
            <person name="Miliotis G."/>
            <person name="Sengupta P."/>
            <person name="Hameed A."/>
            <person name="Chuvochina M."/>
            <person name="Mcdonagh F."/>
            <person name="Simpson A.C."/>
            <person name="Singh N.K."/>
            <person name="Rekha P.D."/>
            <person name="Raman K."/>
            <person name="Hugenholtz P."/>
            <person name="Venkateswaran K."/>
        </authorList>
    </citation>
    <scope>NUCLEOTIDE SEQUENCE [LARGE SCALE GENOMIC DNA]</scope>
    <source>
        <strain evidence="3 4">CC-YMP-6</strain>
    </source>
</reference>
<keyword evidence="4" id="KW-1185">Reference proteome</keyword>
<dbReference type="EC" id="3.4.-.-" evidence="3"/>
<organism evidence="3 4">
    <name type="scientific">Paracerasibacillus soli</name>
    <dbReference type="NCBI Taxonomy" id="480284"/>
    <lineage>
        <taxon>Bacteria</taxon>
        <taxon>Bacillati</taxon>
        <taxon>Bacillota</taxon>
        <taxon>Bacilli</taxon>
        <taxon>Bacillales</taxon>
        <taxon>Bacillaceae</taxon>
        <taxon>Paracerasibacillus</taxon>
    </lineage>
</organism>
<dbReference type="EMBL" id="JAWDIQ010000002">
    <property type="protein sequence ID" value="MDY0409473.1"/>
    <property type="molecule type" value="Genomic_DNA"/>
</dbReference>
<dbReference type="PANTHER" id="PTHR21666">
    <property type="entry name" value="PEPTIDASE-RELATED"/>
    <property type="match status" value="1"/>
</dbReference>
<name>A0ABU5CSW7_9BACI</name>
<sequence length="218" mass="24397">MIEMPVKDDNEATIVTKFFDYDASEEDRANALVHYNKRYYQSTGIDIASEDGEEFDVIASLSGTVSEVKEDPLLGNVVVLDHDNEVHTYYASLGEVSVKEGDEVKQGDALGTAGKNLFGKDNGVHVHFELRKDGKEVNPELFFNQPVSKLASLETEEVIENDSDDETEANVDADEEGLEEDTDEDDEEKLDDNEDKVDEEDKTDDEEDADETNEEDTE</sequence>
<dbReference type="InterPro" id="IPR050570">
    <property type="entry name" value="Cell_wall_metabolism_enzyme"/>
</dbReference>
<feature type="domain" description="M23ase beta-sheet core" evidence="2">
    <location>
        <begin position="42"/>
        <end position="139"/>
    </location>
</feature>
<dbReference type="Proteomes" id="UP001275315">
    <property type="component" value="Unassembled WGS sequence"/>
</dbReference>
<dbReference type="CDD" id="cd12797">
    <property type="entry name" value="M23_peptidase"/>
    <property type="match status" value="1"/>
</dbReference>
<evidence type="ECO:0000313" key="4">
    <source>
        <dbReference type="Proteomes" id="UP001275315"/>
    </source>
</evidence>